<dbReference type="PANTHER" id="PTHR15272:SF0">
    <property type="entry name" value="CHROMATIN ASSEMBLY FACTOR 1 SUBUNIT A"/>
    <property type="match status" value="1"/>
</dbReference>
<evidence type="ECO:0000313" key="9">
    <source>
        <dbReference type="Proteomes" id="UP000606974"/>
    </source>
</evidence>
<dbReference type="OrthoDB" id="79480at2759"/>
<feature type="region of interest" description="Disordered" evidence="5">
    <location>
        <begin position="368"/>
        <end position="427"/>
    </location>
</feature>
<comment type="caution">
    <text evidence="8">The sequence shown here is derived from an EMBL/GenBank/DDBJ whole genome shotgun (WGS) entry which is preliminary data.</text>
</comment>
<evidence type="ECO:0000313" key="8">
    <source>
        <dbReference type="EMBL" id="KAF7505542.1"/>
    </source>
</evidence>
<feature type="compositionally biased region" description="Polar residues" evidence="5">
    <location>
        <begin position="63"/>
        <end position="74"/>
    </location>
</feature>
<dbReference type="GO" id="GO:0006334">
    <property type="term" value="P:nucleosome assembly"/>
    <property type="evidence" value="ECO:0007669"/>
    <property type="project" value="TreeGrafter"/>
</dbReference>
<dbReference type="Pfam" id="PF21796">
    <property type="entry name" value="Cac1_C"/>
    <property type="match status" value="1"/>
</dbReference>
<proteinExistence type="predicted"/>
<keyword evidence="9" id="KW-1185">Reference proteome</keyword>
<feature type="compositionally biased region" description="Acidic residues" evidence="5">
    <location>
        <begin position="387"/>
        <end position="427"/>
    </location>
</feature>
<dbReference type="GO" id="GO:0005634">
    <property type="term" value="C:nucleus"/>
    <property type="evidence" value="ECO:0007669"/>
    <property type="project" value="UniProtKB-SubCell"/>
</dbReference>
<dbReference type="GO" id="GO:0033186">
    <property type="term" value="C:CAF-1 complex"/>
    <property type="evidence" value="ECO:0007669"/>
    <property type="project" value="TreeGrafter"/>
</dbReference>
<dbReference type="GO" id="GO:0006281">
    <property type="term" value="P:DNA repair"/>
    <property type="evidence" value="ECO:0007669"/>
    <property type="project" value="UniProtKB-KW"/>
</dbReference>
<feature type="compositionally biased region" description="Low complexity" evidence="5">
    <location>
        <begin position="75"/>
        <end position="92"/>
    </location>
</feature>
<keyword evidence="3" id="KW-0234">DNA repair</keyword>
<dbReference type="InterPro" id="IPR022043">
    <property type="entry name" value="CAF1A_DD"/>
</dbReference>
<keyword evidence="4" id="KW-0539">Nucleus</keyword>
<organism evidence="8 9">
    <name type="scientific">Endocarpon pusillum</name>
    <dbReference type="NCBI Taxonomy" id="364733"/>
    <lineage>
        <taxon>Eukaryota</taxon>
        <taxon>Fungi</taxon>
        <taxon>Dikarya</taxon>
        <taxon>Ascomycota</taxon>
        <taxon>Pezizomycotina</taxon>
        <taxon>Eurotiomycetes</taxon>
        <taxon>Chaetothyriomycetidae</taxon>
        <taxon>Verrucariales</taxon>
        <taxon>Verrucariaceae</taxon>
        <taxon>Endocarpon</taxon>
    </lineage>
</organism>
<evidence type="ECO:0008006" key="10">
    <source>
        <dbReference type="Google" id="ProtNLM"/>
    </source>
</evidence>
<reference evidence="8" key="1">
    <citation type="submission" date="2020-02" db="EMBL/GenBank/DDBJ databases">
        <authorList>
            <person name="Palmer J.M."/>
        </authorList>
    </citation>
    <scope>NUCLEOTIDE SEQUENCE</scope>
    <source>
        <strain evidence="8">EPUS1.4</strain>
        <tissue evidence="8">Thallus</tissue>
    </source>
</reference>
<sequence length="611" mass="68578">MSEKSVTHTPVSKKRSHDEAEGLVPFQTRTQSPEGTQLPTPTSPVASQPSPRPGRQLSPAISVESSALSDAKTMTLSAAQATPPPATSSGAAKKQKLTFAESELERAKKQSEKEEKEKKKARELQRKEQEKLLRDQEKRRKEEEKEVVRKKREVEKAEKQKARDVEKQAKEEAKRKKEAEKKKKERSQLRLGCFFQKPAAGEVTEESSHASSRRSSVISLAGLDDHENEVSAKGSPQKRVDAKHRFLPFFVPQNVKVAPANRFARDGNLSHMAISRLDTWMMQGNSIHAEDLTSKFKSRKRKRCQMPPCSMKEIVESIQGTSTSPIDLTGEAAFPQLSRVAYKILSFREDVRPPYKGTYTRAVSPTSAVKLSRRPFSRQLPSTNYDYDSEAEWEPPNEDDEDLESGDDESDMGEDGEEDMDGFLDDEDDLGRRKQVMGEMIPINSGLCWTNTTNGGGPFEEYRIQALSDHHLFPIDPYSTAYWPRAQQVSKQPAMQPPRLPLSNLNPNSSPSIASPGKAEEEEKSDQKCQNSTRFTQATETKARRPLKLAPDEVLPNFKQAVQGSDLTKVGLIEILKKQFPKLSKDTIKDTLGHVASREGAHTNKKWVLKD</sequence>
<comment type="subcellular location">
    <subcellularLocation>
        <location evidence="1">Nucleus</location>
    </subcellularLocation>
</comment>
<dbReference type="Proteomes" id="UP000606974">
    <property type="component" value="Unassembled WGS sequence"/>
</dbReference>
<name>A0A8H7E143_9EURO</name>
<dbReference type="AlphaFoldDB" id="A0A8H7E143"/>
<feature type="domain" description="Chromatin assembly factor 1 subunit Cac1-like C-terminal" evidence="7">
    <location>
        <begin position="555"/>
        <end position="609"/>
    </location>
</feature>
<dbReference type="Pfam" id="PF12253">
    <property type="entry name" value="CAF1A_dimeriz"/>
    <property type="match status" value="1"/>
</dbReference>
<gene>
    <name evidence="8" type="ORF">GJ744_000704</name>
</gene>
<feature type="region of interest" description="Disordered" evidence="5">
    <location>
        <begin position="1"/>
        <end position="189"/>
    </location>
</feature>
<evidence type="ECO:0000256" key="2">
    <source>
        <dbReference type="ARBA" id="ARBA00022763"/>
    </source>
</evidence>
<evidence type="ECO:0000256" key="3">
    <source>
        <dbReference type="ARBA" id="ARBA00023204"/>
    </source>
</evidence>
<dbReference type="PANTHER" id="PTHR15272">
    <property type="entry name" value="CHROMATIN ASSEMBLY FACTOR 1 SUBUNIT A CAF-1 SUBUNIT A"/>
    <property type="match status" value="1"/>
</dbReference>
<feature type="compositionally biased region" description="Polar residues" evidence="5">
    <location>
        <begin position="528"/>
        <end position="540"/>
    </location>
</feature>
<feature type="compositionally biased region" description="Basic and acidic residues" evidence="5">
    <location>
        <begin position="518"/>
        <end position="527"/>
    </location>
</feature>
<evidence type="ECO:0000256" key="1">
    <source>
        <dbReference type="ARBA" id="ARBA00004123"/>
    </source>
</evidence>
<protein>
    <recommendedName>
        <fullName evidence="10">Chromatin assembly factor 1 subunit A</fullName>
    </recommendedName>
</protein>
<dbReference type="InterPro" id="IPR048800">
    <property type="entry name" value="Cac1-like_C"/>
</dbReference>
<feature type="compositionally biased region" description="Basic and acidic residues" evidence="5">
    <location>
        <begin position="103"/>
        <end position="188"/>
    </location>
</feature>
<accession>A0A8H7E143</accession>
<feature type="compositionally biased region" description="Polar residues" evidence="5">
    <location>
        <begin position="27"/>
        <end position="49"/>
    </location>
</feature>
<feature type="region of interest" description="Disordered" evidence="5">
    <location>
        <begin position="487"/>
        <end position="542"/>
    </location>
</feature>
<feature type="domain" description="Chromatin assembly factor 1 subunit A dimerization" evidence="6">
    <location>
        <begin position="343"/>
        <end position="419"/>
    </location>
</feature>
<feature type="compositionally biased region" description="Low complexity" evidence="5">
    <location>
        <begin position="501"/>
        <end position="516"/>
    </location>
</feature>
<evidence type="ECO:0000259" key="6">
    <source>
        <dbReference type="Pfam" id="PF12253"/>
    </source>
</evidence>
<evidence type="ECO:0000256" key="5">
    <source>
        <dbReference type="SAM" id="MobiDB-lite"/>
    </source>
</evidence>
<evidence type="ECO:0000259" key="7">
    <source>
        <dbReference type="Pfam" id="PF21796"/>
    </source>
</evidence>
<keyword evidence="2" id="KW-0227">DNA damage</keyword>
<evidence type="ECO:0000256" key="4">
    <source>
        <dbReference type="ARBA" id="ARBA00023242"/>
    </source>
</evidence>
<dbReference type="EMBL" id="JAACFV010000107">
    <property type="protein sequence ID" value="KAF7505542.1"/>
    <property type="molecule type" value="Genomic_DNA"/>
</dbReference>